<keyword evidence="1" id="KW-0812">Transmembrane</keyword>
<gene>
    <name evidence="2" type="ORF">D1869_04470</name>
</gene>
<dbReference type="Proteomes" id="UP000427373">
    <property type="component" value="Chromosome"/>
</dbReference>
<name>A0A650CFA2_SULOH</name>
<keyword evidence="3" id="KW-1185">Reference proteome</keyword>
<feature type="transmembrane region" description="Helical" evidence="1">
    <location>
        <begin position="577"/>
        <end position="597"/>
    </location>
</feature>
<protein>
    <recommendedName>
        <fullName evidence="4">Thermopsin</fullName>
    </recommendedName>
</protein>
<reference evidence="2 3" key="1">
    <citation type="submission" date="2019-10" db="EMBL/GenBank/DDBJ databases">
        <title>Genome Sequences from Six Type Strain Members of the Archaeal Family Sulfolobaceae: Acidianus ambivalens, Acidianus infernus, Metallosphaera prunae, Stygiolobus azoricus, Sulfolobus metallicus, and Sulfurisphaera ohwakuensis.</title>
        <authorList>
            <person name="Counts J.A."/>
            <person name="Kelly R.M."/>
        </authorList>
    </citation>
    <scope>NUCLEOTIDE SEQUENCE [LARGE SCALE GENOMIC DNA]</scope>
    <source>
        <strain evidence="2 3">TA-1</strain>
    </source>
</reference>
<evidence type="ECO:0000256" key="1">
    <source>
        <dbReference type="SAM" id="Phobius"/>
    </source>
</evidence>
<evidence type="ECO:0000313" key="3">
    <source>
        <dbReference type="Proteomes" id="UP000427373"/>
    </source>
</evidence>
<evidence type="ECO:0008006" key="4">
    <source>
        <dbReference type="Google" id="ProtNLM"/>
    </source>
</evidence>
<dbReference type="InterPro" id="IPR007981">
    <property type="entry name" value="Peptidase_A5"/>
</dbReference>
<dbReference type="KEGG" id="soh:D1869_04470"/>
<dbReference type="Pfam" id="PF05317">
    <property type="entry name" value="Thermopsin"/>
    <property type="match status" value="1"/>
</dbReference>
<keyword evidence="1" id="KW-1133">Transmembrane helix</keyword>
<keyword evidence="1" id="KW-0472">Membrane</keyword>
<accession>A0A650CFA2</accession>
<proteinExistence type="predicted"/>
<dbReference type="EMBL" id="CP045484">
    <property type="protein sequence ID" value="QGR16533.1"/>
    <property type="molecule type" value="Genomic_DNA"/>
</dbReference>
<dbReference type="AlphaFoldDB" id="A0A650CFA2"/>
<sequence>MQHYVRYLVFLILILPLFIPISLASIPHPSSQYIYFNVSLSEGYKIVIVSYSNQTFPLLIFTPTQFAYWIKNLTTSAIVVTNISKGNYSFYLPQGNYIVVIDGYNNFYPSPQNYKLYTIPYNVYALISQPKNDSAIGIAAYGVGNKSSCVITTNAILGYFNISSIYAYNSTFYVPYGASLQLNAVLRGGNQSLFLQNVIGFITNKNILQFVTNIWNLTSPLASLNNSFFYFNSTSYFTYKLPFAGYLIINVSNVSEGVKISFGYIIIQNGSITEPIVRFFTTVYFPFKGYILVDPFNLTGNYHAYDTEFVFGGYEDGEITTFISLNATLALYYNSTYGWIPFRSIYTYGVNTGEGVTNLHVSLLHGYANVYVGNESLSLLTTHFNPSNPYLLYIRVLPYNYSFYVNSSYKIYFPENISSKYEVARLNSIYVNGVKVKNGYVISYSTLPKVVEIYVNYTYYFYVSIILPNGSILRGWYSNGSDITLPKEIYFNNNERYILTVNTVYVQQPLINYTPEYVKQFKVMVDNSTYWVNQGSNITLYSPTFLILTVKWIGTYNVTNGATIEVTSPIVEKEIIGINYVNLCIILVLVIALTWLIRRILS</sequence>
<organism evidence="2 3">
    <name type="scientific">Sulfurisphaera ohwakuensis</name>
    <dbReference type="NCBI Taxonomy" id="69656"/>
    <lineage>
        <taxon>Archaea</taxon>
        <taxon>Thermoproteota</taxon>
        <taxon>Thermoprotei</taxon>
        <taxon>Sulfolobales</taxon>
        <taxon>Sulfolobaceae</taxon>
        <taxon>Sulfurisphaera</taxon>
    </lineage>
</organism>
<evidence type="ECO:0000313" key="2">
    <source>
        <dbReference type="EMBL" id="QGR16533.1"/>
    </source>
</evidence>